<dbReference type="Pfam" id="PF00122">
    <property type="entry name" value="E1-E2_ATPase"/>
    <property type="match status" value="1"/>
</dbReference>
<dbReference type="GO" id="GO:0046872">
    <property type="term" value="F:metal ion binding"/>
    <property type="evidence" value="ECO:0007669"/>
    <property type="project" value="UniProtKB-KW"/>
</dbReference>
<sequence>MVPEASLATASYVLIEEEIPALDETVVTDPGETPDETPDETPMPNWSRRVMKKWRRIMKQFRTASQKSIIAIELTDDGDRFIEYTCMRYVYDGKEDRFRPAADLTDITPAESERLLALGGLNQTEAIRRRAFIGPNEIVVDVPSIFKSLITEFSSLFYVIQSMGAWTCLGYSAWNIGVLWFLTIIITGGVKALSIVRRGQKKVAELAHHSTNVSVLRNSEWSVIPSSDVALSDIMKVDDAEIPCDGHILLGAAVVNESMLTGEPMPVQKIAADSSGSGDTSFTSKSLIHAGTLCMESTGPYGKALMIVTAVGGSTTKGQLIRMVMFPQSVR</sequence>
<keyword evidence="2" id="KW-0479">Metal-binding</keyword>
<evidence type="ECO:0000256" key="7">
    <source>
        <dbReference type="SAM" id="MobiDB-lite"/>
    </source>
</evidence>
<dbReference type="InterPro" id="IPR004014">
    <property type="entry name" value="ATPase_P-typ_cation-transptr_N"/>
</dbReference>
<name>C5LAK7_PERM5</name>
<keyword evidence="12" id="KW-1185">Reference proteome</keyword>
<dbReference type="PANTHER" id="PTHR45630:SF11">
    <property type="entry name" value="CATION-TRANSPORTING P-TYPE ATPASE N-TERMINAL DOMAIN-CONTAINING PROTEIN"/>
    <property type="match status" value="1"/>
</dbReference>
<evidence type="ECO:0000256" key="3">
    <source>
        <dbReference type="ARBA" id="ARBA00022741"/>
    </source>
</evidence>
<feature type="region of interest" description="Disordered" evidence="7">
    <location>
        <begin position="26"/>
        <end position="45"/>
    </location>
</feature>
<dbReference type="OrthoDB" id="289856at2759"/>
<evidence type="ECO:0000256" key="4">
    <source>
        <dbReference type="ARBA" id="ARBA00022840"/>
    </source>
</evidence>
<dbReference type="InterPro" id="IPR059000">
    <property type="entry name" value="ATPase_P-type_domA"/>
</dbReference>
<keyword evidence="6" id="KW-1278">Translocase</keyword>
<evidence type="ECO:0000313" key="12">
    <source>
        <dbReference type="Proteomes" id="UP000007800"/>
    </source>
</evidence>
<dbReference type="GO" id="GO:0140358">
    <property type="term" value="F:P-type transmembrane transporter activity"/>
    <property type="evidence" value="ECO:0007669"/>
    <property type="project" value="InterPro"/>
</dbReference>
<evidence type="ECO:0000313" key="11">
    <source>
        <dbReference type="EMBL" id="EER06463.1"/>
    </source>
</evidence>
<dbReference type="SUPFAM" id="SSF81665">
    <property type="entry name" value="Calcium ATPase, transmembrane domain M"/>
    <property type="match status" value="1"/>
</dbReference>
<accession>C5LAK7</accession>
<dbReference type="Gene3D" id="2.70.150.10">
    <property type="entry name" value="Calcium-transporting ATPase, cytoplasmic transduction domain A"/>
    <property type="match status" value="1"/>
</dbReference>
<dbReference type="RefSeq" id="XP_002774647.1">
    <property type="nucleotide sequence ID" value="XM_002774601.1"/>
</dbReference>
<dbReference type="PANTHER" id="PTHR45630">
    <property type="entry name" value="CATION-TRANSPORTING ATPASE-RELATED"/>
    <property type="match status" value="1"/>
</dbReference>
<evidence type="ECO:0000256" key="1">
    <source>
        <dbReference type="ARBA" id="ARBA00004141"/>
    </source>
</evidence>
<keyword evidence="8" id="KW-0812">Transmembrane</keyword>
<dbReference type="GO" id="GO:0016020">
    <property type="term" value="C:membrane"/>
    <property type="evidence" value="ECO:0007669"/>
    <property type="project" value="UniProtKB-SubCell"/>
</dbReference>
<evidence type="ECO:0000259" key="9">
    <source>
        <dbReference type="Pfam" id="PF00122"/>
    </source>
</evidence>
<feature type="domain" description="P-type ATPase A" evidence="9">
    <location>
        <begin position="210"/>
        <end position="324"/>
    </location>
</feature>
<keyword evidence="4" id="KW-0067">ATP-binding</keyword>
<dbReference type="Pfam" id="PF00690">
    <property type="entry name" value="Cation_ATPase_N"/>
    <property type="match status" value="1"/>
</dbReference>
<keyword evidence="5" id="KW-0460">Magnesium</keyword>
<dbReference type="InParanoid" id="C5LAK7"/>
<feature type="domain" description="Cation-transporting P-type ATPase N-terminal" evidence="10">
    <location>
        <begin position="119"/>
        <end position="164"/>
    </location>
</feature>
<evidence type="ECO:0000259" key="10">
    <source>
        <dbReference type="Pfam" id="PF00690"/>
    </source>
</evidence>
<evidence type="ECO:0000256" key="8">
    <source>
        <dbReference type="SAM" id="Phobius"/>
    </source>
</evidence>
<keyword evidence="3" id="KW-0547">Nucleotide-binding</keyword>
<dbReference type="AlphaFoldDB" id="C5LAK7"/>
<dbReference type="InterPro" id="IPR008250">
    <property type="entry name" value="ATPase_P-typ_transduc_dom_A_sf"/>
</dbReference>
<evidence type="ECO:0000256" key="6">
    <source>
        <dbReference type="ARBA" id="ARBA00022967"/>
    </source>
</evidence>
<organism evidence="12">
    <name type="scientific">Perkinsus marinus (strain ATCC 50983 / TXsc)</name>
    <dbReference type="NCBI Taxonomy" id="423536"/>
    <lineage>
        <taxon>Eukaryota</taxon>
        <taxon>Sar</taxon>
        <taxon>Alveolata</taxon>
        <taxon>Perkinsozoa</taxon>
        <taxon>Perkinsea</taxon>
        <taxon>Perkinsida</taxon>
        <taxon>Perkinsidae</taxon>
        <taxon>Perkinsus</taxon>
    </lineage>
</organism>
<dbReference type="InterPro" id="IPR006544">
    <property type="entry name" value="P-type_TPase_V"/>
</dbReference>
<dbReference type="EMBL" id="GG680729">
    <property type="protein sequence ID" value="EER06463.1"/>
    <property type="molecule type" value="Genomic_DNA"/>
</dbReference>
<dbReference type="SUPFAM" id="SSF81653">
    <property type="entry name" value="Calcium ATPase, transduction domain A"/>
    <property type="match status" value="1"/>
</dbReference>
<feature type="transmembrane region" description="Helical" evidence="8">
    <location>
        <begin position="172"/>
        <end position="193"/>
    </location>
</feature>
<dbReference type="OMA" id="GYSAWNI"/>
<gene>
    <name evidence="11" type="ORF">Pmar_PMAR006274</name>
</gene>
<dbReference type="Proteomes" id="UP000007800">
    <property type="component" value="Unassembled WGS sequence"/>
</dbReference>
<proteinExistence type="predicted"/>
<keyword evidence="8" id="KW-1133">Transmembrane helix</keyword>
<protein>
    <submittedName>
        <fullName evidence="11">Uncharacterized protein</fullName>
    </submittedName>
</protein>
<reference evidence="11 12" key="1">
    <citation type="submission" date="2008-07" db="EMBL/GenBank/DDBJ databases">
        <authorList>
            <person name="El-Sayed N."/>
            <person name="Caler E."/>
            <person name="Inman J."/>
            <person name="Amedeo P."/>
            <person name="Hass B."/>
            <person name="Wortman J."/>
        </authorList>
    </citation>
    <scope>NUCLEOTIDE SEQUENCE [LARGE SCALE GENOMIC DNA]</scope>
    <source>
        <strain evidence="12">ATCC 50983 / TXsc</strain>
    </source>
</reference>
<evidence type="ECO:0000256" key="5">
    <source>
        <dbReference type="ARBA" id="ARBA00022842"/>
    </source>
</evidence>
<comment type="subcellular location">
    <subcellularLocation>
        <location evidence="1">Membrane</location>
        <topology evidence="1">Multi-pass membrane protein</topology>
    </subcellularLocation>
</comment>
<dbReference type="GO" id="GO:0019829">
    <property type="term" value="F:ATPase-coupled monoatomic cation transmembrane transporter activity"/>
    <property type="evidence" value="ECO:0007669"/>
    <property type="project" value="TreeGrafter"/>
</dbReference>
<evidence type="ECO:0000256" key="2">
    <source>
        <dbReference type="ARBA" id="ARBA00022723"/>
    </source>
</evidence>
<keyword evidence="8" id="KW-0472">Membrane</keyword>
<dbReference type="InterPro" id="IPR023298">
    <property type="entry name" value="ATPase_P-typ_TM_dom_sf"/>
</dbReference>
<dbReference type="GO" id="GO:0005524">
    <property type="term" value="F:ATP binding"/>
    <property type="evidence" value="ECO:0007669"/>
    <property type="project" value="UniProtKB-KW"/>
</dbReference>
<dbReference type="GeneID" id="9065651"/>